<evidence type="ECO:0000256" key="4">
    <source>
        <dbReference type="ARBA" id="ARBA00022723"/>
    </source>
</evidence>
<dbReference type="Pfam" id="PF22633">
    <property type="entry name" value="F5_F8_type_C_2"/>
    <property type="match status" value="1"/>
</dbReference>
<dbReference type="GO" id="GO:0001868">
    <property type="term" value="P:regulation of complement activation, lectin pathway"/>
    <property type="evidence" value="ECO:0007669"/>
    <property type="project" value="UniProtKB-ARBA"/>
</dbReference>
<dbReference type="InterPro" id="IPR051941">
    <property type="entry name" value="BG_Antigen-Binding_Lectin"/>
</dbReference>
<evidence type="ECO:0000256" key="5">
    <source>
        <dbReference type="ARBA" id="ARBA00022734"/>
    </source>
</evidence>
<dbReference type="InterPro" id="IPR003609">
    <property type="entry name" value="Pan_app"/>
</dbReference>
<dbReference type="Gene3D" id="2.60.120.260">
    <property type="entry name" value="Galactose-binding domain-like"/>
    <property type="match status" value="1"/>
</dbReference>
<dbReference type="GO" id="GO:0046872">
    <property type="term" value="F:metal ion binding"/>
    <property type="evidence" value="ECO:0007669"/>
    <property type="project" value="UniProtKB-KW"/>
</dbReference>
<dbReference type="Proteomes" id="UP001165740">
    <property type="component" value="Chromosome 7"/>
</dbReference>
<keyword evidence="4" id="KW-0479">Metal-binding</keyword>
<dbReference type="RefSeq" id="XP_055890349.1">
    <property type="nucleotide sequence ID" value="XM_056034374.1"/>
</dbReference>
<evidence type="ECO:0000313" key="9">
    <source>
        <dbReference type="Proteomes" id="UP001165740"/>
    </source>
</evidence>
<dbReference type="PANTHER" id="PTHR45713">
    <property type="entry name" value="FTP DOMAIN-CONTAINING PROTEIN"/>
    <property type="match status" value="1"/>
</dbReference>
<accession>A0A9W3AT65</accession>
<evidence type="ECO:0000313" key="10">
    <source>
        <dbReference type="RefSeq" id="XP_055890349.1"/>
    </source>
</evidence>
<evidence type="ECO:0000256" key="7">
    <source>
        <dbReference type="ARBA" id="ARBA00023157"/>
    </source>
</evidence>
<dbReference type="GO" id="GO:0042806">
    <property type="term" value="F:fucose binding"/>
    <property type="evidence" value="ECO:0007669"/>
    <property type="project" value="UniProtKB-ARBA"/>
</dbReference>
<name>A0A9W3AT65_BIOGL</name>
<organism evidence="9 10">
    <name type="scientific">Biomphalaria glabrata</name>
    <name type="common">Bloodfluke planorb</name>
    <name type="synonym">Freshwater snail</name>
    <dbReference type="NCBI Taxonomy" id="6526"/>
    <lineage>
        <taxon>Eukaryota</taxon>
        <taxon>Metazoa</taxon>
        <taxon>Spiralia</taxon>
        <taxon>Lophotrochozoa</taxon>
        <taxon>Mollusca</taxon>
        <taxon>Gastropoda</taxon>
        <taxon>Heterobranchia</taxon>
        <taxon>Euthyneura</taxon>
        <taxon>Panpulmonata</taxon>
        <taxon>Hygrophila</taxon>
        <taxon>Lymnaeoidea</taxon>
        <taxon>Planorbidae</taxon>
        <taxon>Biomphalaria</taxon>
    </lineage>
</organism>
<keyword evidence="6" id="KW-0106">Calcium</keyword>
<dbReference type="OMA" id="GRICAQQ"/>
<gene>
    <name evidence="10" type="primary">LOC129927140</name>
</gene>
<dbReference type="OrthoDB" id="547680at2759"/>
<dbReference type="InterPro" id="IPR008979">
    <property type="entry name" value="Galactose-bd-like_sf"/>
</dbReference>
<evidence type="ECO:0000256" key="1">
    <source>
        <dbReference type="ARBA" id="ARBA00002219"/>
    </source>
</evidence>
<dbReference type="GeneID" id="129927140"/>
<reference evidence="10" key="1">
    <citation type="submission" date="2025-08" db="UniProtKB">
        <authorList>
            <consortium name="RefSeq"/>
        </authorList>
    </citation>
    <scope>IDENTIFICATION</scope>
</reference>
<comment type="similarity">
    <text evidence="2">Belongs to the fucolectin family.</text>
</comment>
<protein>
    <submittedName>
        <fullName evidence="10">Uncharacterized protein LOC129927140</fullName>
    </submittedName>
</protein>
<keyword evidence="9" id="KW-1185">Reference proteome</keyword>
<evidence type="ECO:0000256" key="6">
    <source>
        <dbReference type="ARBA" id="ARBA00022837"/>
    </source>
</evidence>
<dbReference type="Pfam" id="PF00024">
    <property type="entry name" value="PAN_1"/>
    <property type="match status" value="1"/>
</dbReference>
<feature type="domain" description="Apple" evidence="8">
    <location>
        <begin position="168"/>
        <end position="261"/>
    </location>
</feature>
<proteinExistence type="inferred from homology"/>
<evidence type="ECO:0000256" key="2">
    <source>
        <dbReference type="ARBA" id="ARBA00010147"/>
    </source>
</evidence>
<dbReference type="PANTHER" id="PTHR45713:SF6">
    <property type="entry name" value="F5_8 TYPE C DOMAIN-CONTAINING PROTEIN"/>
    <property type="match status" value="1"/>
</dbReference>
<dbReference type="SMART" id="SM00607">
    <property type="entry name" value="FTP"/>
    <property type="match status" value="1"/>
</dbReference>
<dbReference type="SUPFAM" id="SSF49785">
    <property type="entry name" value="Galactose-binding domain-like"/>
    <property type="match status" value="1"/>
</dbReference>
<dbReference type="InterPro" id="IPR006585">
    <property type="entry name" value="FTP1"/>
</dbReference>
<comment type="function">
    <text evidence="1">Acts as a defensive agent. Recognizes blood group fucosylated oligosaccharides including A, B, H and Lewis B-type antigens. Does not recognize Lewis A antigen and has low affinity for monovalent haptens.</text>
</comment>
<keyword evidence="5" id="KW-0430">Lectin</keyword>
<dbReference type="AlphaFoldDB" id="A0A9W3AT65"/>
<evidence type="ECO:0000256" key="3">
    <source>
        <dbReference type="ARBA" id="ARBA00011233"/>
    </source>
</evidence>
<keyword evidence="7" id="KW-1015">Disulfide bond</keyword>
<evidence type="ECO:0000259" key="8">
    <source>
        <dbReference type="PROSITE" id="PS50948"/>
    </source>
</evidence>
<dbReference type="GO" id="GO:0010185">
    <property type="term" value="P:regulation of cellular defense response"/>
    <property type="evidence" value="ECO:0007669"/>
    <property type="project" value="UniProtKB-ARBA"/>
</dbReference>
<comment type="subunit">
    <text evidence="3">Homotrimer.</text>
</comment>
<dbReference type="PROSITE" id="PS50948">
    <property type="entry name" value="PAN"/>
    <property type="match status" value="1"/>
</dbReference>
<sequence>MYTLTKYSEYFILTTMAVTTSGLYNAARFKPAVQSSDGVPFYAYLGVDGNYDANAFHGHCQHTFADWNPWWMVDLRGQFVIEVIQLTNRQDIYLGQQMAYRLRNFYIEIFKTDPRQVANFPNVTGQVCYQQSDPLGPDTFNFTCPEPIVGRFVRLIVRNNISEVLHICEMEVLVSSSSFEEMLFNKLKNTQLTGTPFDRTTVADRFRCLQRCQLRRSTDFCTALNWVTATGSCELFSVNPYLDIASNLASVVGTQFYIQSK</sequence>